<dbReference type="AlphaFoldDB" id="A0A369XTM3"/>
<dbReference type="NCBIfam" id="TIGR00305">
    <property type="entry name" value="putative toxin-antitoxin system toxin component, PIN family"/>
    <property type="match status" value="1"/>
</dbReference>
<dbReference type="EMBL" id="QPGA01000002">
    <property type="protein sequence ID" value="RDE52102.1"/>
    <property type="molecule type" value="Genomic_DNA"/>
</dbReference>
<evidence type="ECO:0000313" key="3">
    <source>
        <dbReference type="EMBL" id="RDE52102.1"/>
    </source>
</evidence>
<dbReference type="InterPro" id="IPR002716">
    <property type="entry name" value="PIN_dom"/>
</dbReference>
<evidence type="ECO:0000313" key="4">
    <source>
        <dbReference type="Proteomes" id="UP000253831"/>
    </source>
</evidence>
<proteinExistence type="predicted"/>
<comment type="caution">
    <text evidence="3">The sequence shown here is derived from an EMBL/GenBank/DDBJ whole genome shotgun (WGS) entry which is preliminary data.</text>
</comment>
<organism evidence="3 4">
    <name type="scientific">Candidatus Accumulibacter meliphilus</name>
    <dbReference type="NCBI Taxonomy" id="2211374"/>
    <lineage>
        <taxon>Bacteria</taxon>
        <taxon>Pseudomonadati</taxon>
        <taxon>Pseudomonadota</taxon>
        <taxon>Betaproteobacteria</taxon>
        <taxon>Candidatus Accumulibacter</taxon>
    </lineage>
</organism>
<dbReference type="PANTHER" id="PTHR34610">
    <property type="entry name" value="SSL7007 PROTEIN"/>
    <property type="match status" value="1"/>
</dbReference>
<dbReference type="InterPro" id="IPR029060">
    <property type="entry name" value="PIN-like_dom_sf"/>
</dbReference>
<dbReference type="Proteomes" id="UP000253831">
    <property type="component" value="Unassembled WGS sequence"/>
</dbReference>
<evidence type="ECO:0000256" key="1">
    <source>
        <dbReference type="SAM" id="MobiDB-lite"/>
    </source>
</evidence>
<name>A0A369XTM3_9PROT</name>
<dbReference type="Pfam" id="PF13470">
    <property type="entry name" value="PIN_3"/>
    <property type="match status" value="1"/>
</dbReference>
<feature type="region of interest" description="Disordered" evidence="1">
    <location>
        <begin position="1"/>
        <end position="20"/>
    </location>
</feature>
<dbReference type="PANTHER" id="PTHR34610:SF4">
    <property type="entry name" value="SLL8027 PROTEIN"/>
    <property type="match status" value="1"/>
</dbReference>
<sequence length="170" mass="18460">MPRSRPHAPNGACGWQPWRRSPPPRTQVRIVIDTNVALSALLWRGTPYRLLQALRQRGDLQLVSSPTLLEELSDVLRRPVAAKRLAIIGMTVQEVLADYVEAVEWVVPTDVPRVVLGDADDDHVIAAAVAGSATLIVSGDGDLLSIGSYQRICIVSARDILARIDAKGKA</sequence>
<dbReference type="InterPro" id="IPR002850">
    <property type="entry name" value="PIN_toxin-like"/>
</dbReference>
<gene>
    <name evidence="3" type="ORF">DVS81_02395</name>
</gene>
<reference evidence="3 4" key="1">
    <citation type="submission" date="2018-05" db="EMBL/GenBank/DDBJ databases">
        <title>Integrated omic analyses show evidence that a Ca. Accumulibacter phosphatis strain performs denitrification under micro-aerobic conditions.</title>
        <authorList>
            <person name="Camejo P.Y."/>
            <person name="Katherine M.D."/>
            <person name="Daniel N.R."/>
        </authorList>
    </citation>
    <scope>NUCLEOTIDE SEQUENCE [LARGE SCALE GENOMIC DNA]</scope>
    <source>
        <strain evidence="3">UW-LDO-IC</strain>
    </source>
</reference>
<dbReference type="SUPFAM" id="SSF88723">
    <property type="entry name" value="PIN domain-like"/>
    <property type="match status" value="1"/>
</dbReference>
<evidence type="ECO:0000259" key="2">
    <source>
        <dbReference type="Pfam" id="PF13470"/>
    </source>
</evidence>
<accession>A0A369XTM3</accession>
<protein>
    <submittedName>
        <fullName evidence="3">Putative toxin-antitoxin system toxin component, PIN family</fullName>
    </submittedName>
</protein>
<feature type="domain" description="PIN" evidence="2">
    <location>
        <begin position="29"/>
        <end position="140"/>
    </location>
</feature>